<dbReference type="Pfam" id="PF18382">
    <property type="entry name" value="Formin_GBD_N"/>
    <property type="match status" value="1"/>
</dbReference>
<evidence type="ECO:0000313" key="3">
    <source>
        <dbReference type="EMBL" id="KAK7469599.1"/>
    </source>
</evidence>
<comment type="caution">
    <text evidence="3">The sequence shown here is derived from an EMBL/GenBank/DDBJ whole genome shotgun (WGS) entry which is preliminary data.</text>
</comment>
<feature type="compositionally biased region" description="Basic and acidic residues" evidence="1">
    <location>
        <begin position="248"/>
        <end position="261"/>
    </location>
</feature>
<feature type="compositionally biased region" description="Pro residues" evidence="1">
    <location>
        <begin position="746"/>
        <end position="767"/>
    </location>
</feature>
<feature type="region of interest" description="Disordered" evidence="1">
    <location>
        <begin position="1"/>
        <end position="21"/>
    </location>
</feature>
<feature type="region of interest" description="Disordered" evidence="1">
    <location>
        <begin position="697"/>
        <end position="718"/>
    </location>
</feature>
<feature type="region of interest" description="Disordered" evidence="1">
    <location>
        <begin position="731"/>
        <end position="832"/>
    </location>
</feature>
<feature type="compositionally biased region" description="Basic and acidic residues" evidence="1">
    <location>
        <begin position="320"/>
        <end position="334"/>
    </location>
</feature>
<dbReference type="Proteomes" id="UP001519460">
    <property type="component" value="Unassembled WGS sequence"/>
</dbReference>
<feature type="compositionally biased region" description="Basic and acidic residues" evidence="1">
    <location>
        <begin position="791"/>
        <end position="804"/>
    </location>
</feature>
<feature type="compositionally biased region" description="Basic and acidic residues" evidence="1">
    <location>
        <begin position="178"/>
        <end position="190"/>
    </location>
</feature>
<feature type="compositionally biased region" description="Polar residues" evidence="1">
    <location>
        <begin position="103"/>
        <end position="127"/>
    </location>
</feature>
<feature type="region of interest" description="Disordered" evidence="1">
    <location>
        <begin position="55"/>
        <end position="631"/>
    </location>
</feature>
<dbReference type="InterPro" id="IPR041387">
    <property type="entry name" value="FHOD1_GBD_N"/>
</dbReference>
<keyword evidence="4" id="KW-1185">Reference proteome</keyword>
<dbReference type="EMBL" id="JACVVK020000511">
    <property type="protein sequence ID" value="KAK7469599.1"/>
    <property type="molecule type" value="Genomic_DNA"/>
</dbReference>
<dbReference type="InterPro" id="IPR011989">
    <property type="entry name" value="ARM-like"/>
</dbReference>
<sequence>MGTGKNYGSGSSYGGYSSYKTPAPSYNRSYSYDASKPKYTTPSSAASVVDKIKKFSSMEPRYGQTDYRYPSLDRSTAGKDRYSSLDRYSNRSGYTSDYGGGTPYSSWDRASSRSNKSYGGSRETSPVSTRSSRYDYSSSASPYSTYSSYKSGSDASPVPRPSYDRQSSSRGYDAPDYSGRRPSADRRPSVDRYTGGLLPPPSPRQTSSSRRRESLTDETDDSAPEAEKRETAVKYLVCRGTSPPPDPEAPKRENKAKERISVSRTRRIKVPEKPVEKKSSRRQTVIEKRPSHTDCAIQCNMDQPQSSRSPGMSRNSSRSTLKDGDSRRSYKEEPVSSPPAERSWRQAVSRRSNKPPSRSSSREDMLEERPTRRKRHSSRDLLDEADEKAPLTTENISLRDSIEKVRTAQFPNEDLRVKKVNHWRQQLPPTEAEPAGGIVPSDSYEYLSANEHLPPQRDGGHSRNSRHDSPEYSRDNSPSRRSRRHGGNRKHASRSASNDSLLDAADEDLSPDPRLPNKDFRKSDLNRANYYEQHESDVFEREPSPESGGGRVKRSGSSSDQAGFSRDESPNRRQHRLNRDNSPEFLRLFSRRHRNRKGRTSRQGSREDILDDRGGNSNRQSSSDYRKRPTQLGVENVYDEGKHGKMAPSVSQHSLASATSTGTLPDIVPDASPQSLCIVLLGPCAFSAEFTQAAGKYSAQDPQQGKQQQQYQGARSGYISRVQDIDKLLKEERHRPRSQNNIMDAPVPPTSHNPLKPSPVHSPPPTRPNSYAFEKAGGQGQRAGIRQSKSLGDKLIDIEDERVQPQKAPPPQGAPPSRASGGQRKKVQLSPTAQQMWSILQAKKGLVTISDFLTLCEKPPQRRLIQVAGADPEDSNFKCFNNADDMLEYLGVDVHKLEDCALQIYRYHSGAQAEFGTYLDLESALDEQAEELEGFGD</sequence>
<feature type="compositionally biased region" description="Basic and acidic residues" evidence="1">
    <location>
        <begin position="515"/>
        <end position="525"/>
    </location>
</feature>
<dbReference type="Gene3D" id="1.25.10.10">
    <property type="entry name" value="Leucine-rich Repeat Variant"/>
    <property type="match status" value="1"/>
</dbReference>
<feature type="compositionally biased region" description="Low complexity" evidence="1">
    <location>
        <begin position="700"/>
        <end position="712"/>
    </location>
</feature>
<reference evidence="3 4" key="1">
    <citation type="journal article" date="2023" name="Sci. Data">
        <title>Genome assembly of the Korean intertidal mud-creeper Batillaria attramentaria.</title>
        <authorList>
            <person name="Patra A.K."/>
            <person name="Ho P.T."/>
            <person name="Jun S."/>
            <person name="Lee S.J."/>
            <person name="Kim Y."/>
            <person name="Won Y.J."/>
        </authorList>
    </citation>
    <scope>NUCLEOTIDE SEQUENCE [LARGE SCALE GENOMIC DNA]</scope>
    <source>
        <strain evidence="3">Wonlab-2016</strain>
    </source>
</reference>
<evidence type="ECO:0000313" key="4">
    <source>
        <dbReference type="Proteomes" id="UP001519460"/>
    </source>
</evidence>
<feature type="compositionally biased region" description="Low complexity" evidence="1">
    <location>
        <begin position="128"/>
        <end position="157"/>
    </location>
</feature>
<protein>
    <recommendedName>
        <fullName evidence="2">FHOD1 N-terminal GTPase-binding domain-containing protein</fullName>
    </recommendedName>
</protein>
<feature type="compositionally biased region" description="Polar residues" evidence="1">
    <location>
        <begin position="86"/>
        <end position="95"/>
    </location>
</feature>
<feature type="non-terminal residue" evidence="3">
    <location>
        <position position="937"/>
    </location>
</feature>
<feature type="compositionally biased region" description="Basic and acidic residues" evidence="1">
    <location>
        <begin position="269"/>
        <end position="292"/>
    </location>
</feature>
<feature type="compositionally biased region" description="Basic and acidic residues" evidence="1">
    <location>
        <begin position="360"/>
        <end position="370"/>
    </location>
</feature>
<feature type="compositionally biased region" description="Basic and acidic residues" evidence="1">
    <location>
        <begin position="604"/>
        <end position="614"/>
    </location>
</feature>
<feature type="domain" description="FHOD1 N-terminal GTPase-binding" evidence="2">
    <location>
        <begin position="895"/>
        <end position="935"/>
    </location>
</feature>
<feature type="compositionally biased region" description="Basic and acidic residues" evidence="1">
    <location>
        <begin position="454"/>
        <end position="478"/>
    </location>
</feature>
<feature type="compositionally biased region" description="Basic and acidic residues" evidence="1">
    <location>
        <begin position="532"/>
        <end position="544"/>
    </location>
</feature>
<evidence type="ECO:0000256" key="1">
    <source>
        <dbReference type="SAM" id="MobiDB-lite"/>
    </source>
</evidence>
<proteinExistence type="predicted"/>
<accession>A0ABD0JBN6</accession>
<name>A0ABD0JBN6_9CAEN</name>
<dbReference type="AlphaFoldDB" id="A0ABD0JBN6"/>
<feature type="compositionally biased region" description="Basic and acidic residues" evidence="1">
    <location>
        <begin position="565"/>
        <end position="582"/>
    </location>
</feature>
<feature type="compositionally biased region" description="Gly residues" evidence="1">
    <location>
        <begin position="1"/>
        <end position="13"/>
    </location>
</feature>
<organism evidence="3 4">
    <name type="scientific">Batillaria attramentaria</name>
    <dbReference type="NCBI Taxonomy" id="370345"/>
    <lineage>
        <taxon>Eukaryota</taxon>
        <taxon>Metazoa</taxon>
        <taxon>Spiralia</taxon>
        <taxon>Lophotrochozoa</taxon>
        <taxon>Mollusca</taxon>
        <taxon>Gastropoda</taxon>
        <taxon>Caenogastropoda</taxon>
        <taxon>Sorbeoconcha</taxon>
        <taxon>Cerithioidea</taxon>
        <taxon>Batillariidae</taxon>
        <taxon>Batillaria</taxon>
    </lineage>
</organism>
<feature type="compositionally biased region" description="Low complexity" evidence="1">
    <location>
        <begin position="494"/>
        <end position="503"/>
    </location>
</feature>
<feature type="compositionally biased region" description="Basic residues" evidence="1">
    <location>
        <begin position="480"/>
        <end position="493"/>
    </location>
</feature>
<feature type="compositionally biased region" description="Low complexity" evidence="1">
    <location>
        <begin position="306"/>
        <end position="319"/>
    </location>
</feature>
<gene>
    <name evidence="3" type="ORF">BaRGS_00036389</name>
</gene>
<feature type="compositionally biased region" description="Basic residues" evidence="1">
    <location>
        <begin position="589"/>
        <end position="600"/>
    </location>
</feature>
<evidence type="ECO:0000259" key="2">
    <source>
        <dbReference type="Pfam" id="PF18382"/>
    </source>
</evidence>